<evidence type="ECO:0000313" key="2">
    <source>
        <dbReference type="EMBL" id="GIQ61441.1"/>
    </source>
</evidence>
<evidence type="ECO:0008006" key="4">
    <source>
        <dbReference type="Google" id="ProtNLM"/>
    </source>
</evidence>
<evidence type="ECO:0000256" key="1">
    <source>
        <dbReference type="SAM" id="MobiDB-lite"/>
    </source>
</evidence>
<dbReference type="EMBL" id="BOVJ01000001">
    <property type="protein sequence ID" value="GIQ61441.1"/>
    <property type="molecule type" value="Genomic_DNA"/>
</dbReference>
<dbReference type="RefSeq" id="WP_213526663.1">
    <property type="nucleotide sequence ID" value="NZ_BOVJ01000001.1"/>
</dbReference>
<gene>
    <name evidence="2" type="ORF">PACILC2_00090</name>
</gene>
<comment type="caution">
    <text evidence="2">The sequence shown here is derived from an EMBL/GenBank/DDBJ whole genome shotgun (WGS) entry which is preliminary data.</text>
</comment>
<feature type="region of interest" description="Disordered" evidence="1">
    <location>
        <begin position="58"/>
        <end position="115"/>
    </location>
</feature>
<accession>A0ABQ4MZU6</accession>
<name>A0ABQ4MZU6_9BACL</name>
<evidence type="ECO:0000313" key="3">
    <source>
        <dbReference type="Proteomes" id="UP000680304"/>
    </source>
</evidence>
<dbReference type="Proteomes" id="UP000680304">
    <property type="component" value="Unassembled WGS sequence"/>
</dbReference>
<keyword evidence="3" id="KW-1185">Reference proteome</keyword>
<feature type="compositionally biased region" description="Basic and acidic residues" evidence="1">
    <location>
        <begin position="102"/>
        <end position="115"/>
    </location>
</feature>
<organism evidence="2 3">
    <name type="scientific">Paenibacillus cisolokensis</name>
    <dbReference type="NCBI Taxonomy" id="1658519"/>
    <lineage>
        <taxon>Bacteria</taxon>
        <taxon>Bacillati</taxon>
        <taxon>Bacillota</taxon>
        <taxon>Bacilli</taxon>
        <taxon>Bacillales</taxon>
        <taxon>Paenibacillaceae</taxon>
        <taxon>Paenibacillus</taxon>
    </lineage>
</organism>
<sequence length="115" mass="12239">MDSNGSDWKIVAGFMAAAVCLMLLPAALPGCDDQRHAVPADVRAEQSVRGNVYTDEVRTDVYGKTEPLPPGYTPPSGQDMFGSYGADDPDHPALFPSDEEDAGRSDKNGEAEVLP</sequence>
<proteinExistence type="predicted"/>
<reference evidence="2 3" key="1">
    <citation type="submission" date="2021-04" db="EMBL/GenBank/DDBJ databases">
        <title>Draft genome sequence of Paenibacillus cisolokensis, LC2-13A.</title>
        <authorList>
            <person name="Uke A."/>
            <person name="Chhe C."/>
            <person name="Baramee S."/>
            <person name="Kosugi A."/>
        </authorList>
    </citation>
    <scope>NUCLEOTIDE SEQUENCE [LARGE SCALE GENOMIC DNA]</scope>
    <source>
        <strain evidence="2 3">LC2-13A</strain>
    </source>
</reference>
<protein>
    <recommendedName>
        <fullName evidence="4">Lipoprotein</fullName>
    </recommendedName>
</protein>